<organism evidence="2 3">
    <name type="scientific">Permianibacter aggregans</name>
    <dbReference type="NCBI Taxonomy" id="1510150"/>
    <lineage>
        <taxon>Bacteria</taxon>
        <taxon>Pseudomonadati</taxon>
        <taxon>Pseudomonadota</taxon>
        <taxon>Gammaproteobacteria</taxon>
        <taxon>Pseudomonadales</taxon>
        <taxon>Pseudomonadaceae</taxon>
        <taxon>Permianibacter</taxon>
    </lineage>
</organism>
<dbReference type="Proteomes" id="UP000295375">
    <property type="component" value="Unassembled WGS sequence"/>
</dbReference>
<dbReference type="AlphaFoldDB" id="A0A4V3D6B4"/>
<feature type="transmembrane region" description="Helical" evidence="1">
    <location>
        <begin position="6"/>
        <end position="23"/>
    </location>
</feature>
<reference evidence="2 3" key="1">
    <citation type="submission" date="2019-03" db="EMBL/GenBank/DDBJ databases">
        <title>Genomic Encyclopedia of Type Strains, Phase IV (KMG-IV): sequencing the most valuable type-strain genomes for metagenomic binning, comparative biology and taxonomic classification.</title>
        <authorList>
            <person name="Goeker M."/>
        </authorList>
    </citation>
    <scope>NUCLEOTIDE SEQUENCE [LARGE SCALE GENOMIC DNA]</scope>
    <source>
        <strain evidence="2 3">DSM 103792</strain>
    </source>
</reference>
<evidence type="ECO:0000313" key="2">
    <source>
        <dbReference type="EMBL" id="TDQ43217.1"/>
    </source>
</evidence>
<keyword evidence="3" id="KW-1185">Reference proteome</keyword>
<dbReference type="OrthoDB" id="161727at2"/>
<feature type="transmembrane region" description="Helical" evidence="1">
    <location>
        <begin position="207"/>
        <end position="225"/>
    </location>
</feature>
<protein>
    <submittedName>
        <fullName evidence="2">Uncharacterized protein</fullName>
    </submittedName>
</protein>
<feature type="transmembrane region" description="Helical" evidence="1">
    <location>
        <begin position="173"/>
        <end position="195"/>
    </location>
</feature>
<dbReference type="RefSeq" id="WP_133593713.1">
    <property type="nucleotide sequence ID" value="NZ_CP037953.1"/>
</dbReference>
<evidence type="ECO:0000313" key="3">
    <source>
        <dbReference type="Proteomes" id="UP000295375"/>
    </source>
</evidence>
<evidence type="ECO:0000256" key="1">
    <source>
        <dbReference type="SAM" id="Phobius"/>
    </source>
</evidence>
<feature type="transmembrane region" description="Helical" evidence="1">
    <location>
        <begin position="61"/>
        <end position="80"/>
    </location>
</feature>
<proteinExistence type="predicted"/>
<name>A0A4V3D6B4_9GAMM</name>
<feature type="transmembrane region" description="Helical" evidence="1">
    <location>
        <begin position="87"/>
        <end position="105"/>
    </location>
</feature>
<accession>A0A4V3D6B4</accession>
<sequence>MSLILVLKIILVPSIIGGVTLAGRRWGPDVAGWLSAFPVVSAPLLWFIAMEQGAPFAADASAATLSAVLAILVFGVSYAWAALRYSWTISLLFSFICYLLAVAALNAWAPSLMVAALSVFLALVLVPSIYPTPPDTEESTKSTARHDIWLRMLTGAALVVIVTQFSAQLGSRLSGLFAMFPAIGLVLTVFSHINAGKAFTIKQLRSMVFGYYAFAAFCLVLALVLPHTNIAAAFSLALTTALAIQCLSRIYLRRAVVNAPQTAVLIEVPATTPK</sequence>
<feature type="transmembrane region" description="Helical" evidence="1">
    <location>
        <begin position="231"/>
        <end position="252"/>
    </location>
</feature>
<feature type="transmembrane region" description="Helical" evidence="1">
    <location>
        <begin position="111"/>
        <end position="130"/>
    </location>
</feature>
<feature type="transmembrane region" description="Helical" evidence="1">
    <location>
        <begin position="150"/>
        <end position="167"/>
    </location>
</feature>
<dbReference type="EMBL" id="SNYM01000031">
    <property type="protein sequence ID" value="TDQ43217.1"/>
    <property type="molecule type" value="Genomic_DNA"/>
</dbReference>
<keyword evidence="1" id="KW-1133">Transmembrane helix</keyword>
<keyword evidence="1" id="KW-0812">Transmembrane</keyword>
<gene>
    <name evidence="2" type="ORF">EV696_13115</name>
</gene>
<keyword evidence="1" id="KW-0472">Membrane</keyword>
<feature type="transmembrane region" description="Helical" evidence="1">
    <location>
        <begin position="30"/>
        <end position="49"/>
    </location>
</feature>
<comment type="caution">
    <text evidence="2">The sequence shown here is derived from an EMBL/GenBank/DDBJ whole genome shotgun (WGS) entry which is preliminary data.</text>
</comment>